<feature type="region of interest" description="Disordered" evidence="1">
    <location>
        <begin position="138"/>
        <end position="182"/>
    </location>
</feature>
<sequence>MHVKPIGSLKCPDQLDFNGCPVRRARATSPTRVFGRMEVWGTPVRGTVVQAPGRLEVIGAEDGFIREPCVSVRRMSSSEKAEALIKGSRDWQKGKLQVLGGQEAPSVETPIQQSSVGSRQVCPRRKVYTPTKQISLCTARSTPEIEETSSEGSGDKKSICTSAPNLKSSGRMHGGGEHGGSRRKIANAQSIVIVNHNTTEQLSESTDDDDDTDSSSDEFEENEKAPIELIAEFLKAVMDRDYNLASKLCQMILLYEPDNSEAQHFVPLIKEKLLMEENDQNSENEDDEEEDSEDSESEESTDGSNTDDSSDETSDSSSDPEEDS</sequence>
<evidence type="ECO:0000313" key="2">
    <source>
        <dbReference type="EMBL" id="KAJ1188254.1"/>
    </source>
</evidence>
<feature type="compositionally biased region" description="Acidic residues" evidence="1">
    <location>
        <begin position="308"/>
        <end position="324"/>
    </location>
</feature>
<dbReference type="EMBL" id="JANPWB010000005">
    <property type="protein sequence ID" value="KAJ1188254.1"/>
    <property type="molecule type" value="Genomic_DNA"/>
</dbReference>
<comment type="caution">
    <text evidence="2">The sequence shown here is derived from an EMBL/GenBank/DDBJ whole genome shotgun (WGS) entry which is preliminary data.</text>
</comment>
<gene>
    <name evidence="2" type="ORF">NDU88_005017</name>
</gene>
<evidence type="ECO:0000313" key="3">
    <source>
        <dbReference type="Proteomes" id="UP001066276"/>
    </source>
</evidence>
<accession>A0AAV7UGZ2</accession>
<evidence type="ECO:0000256" key="1">
    <source>
        <dbReference type="SAM" id="MobiDB-lite"/>
    </source>
</evidence>
<feature type="region of interest" description="Disordered" evidence="1">
    <location>
        <begin position="275"/>
        <end position="324"/>
    </location>
</feature>
<organism evidence="2 3">
    <name type="scientific">Pleurodeles waltl</name>
    <name type="common">Iberian ribbed newt</name>
    <dbReference type="NCBI Taxonomy" id="8319"/>
    <lineage>
        <taxon>Eukaryota</taxon>
        <taxon>Metazoa</taxon>
        <taxon>Chordata</taxon>
        <taxon>Craniata</taxon>
        <taxon>Vertebrata</taxon>
        <taxon>Euteleostomi</taxon>
        <taxon>Amphibia</taxon>
        <taxon>Batrachia</taxon>
        <taxon>Caudata</taxon>
        <taxon>Salamandroidea</taxon>
        <taxon>Salamandridae</taxon>
        <taxon>Pleurodelinae</taxon>
        <taxon>Pleurodeles</taxon>
    </lineage>
</organism>
<dbReference type="Proteomes" id="UP001066276">
    <property type="component" value="Chromosome 3_1"/>
</dbReference>
<feature type="compositionally biased region" description="Acidic residues" evidence="1">
    <location>
        <begin position="276"/>
        <end position="301"/>
    </location>
</feature>
<evidence type="ECO:0008006" key="4">
    <source>
        <dbReference type="Google" id="ProtNLM"/>
    </source>
</evidence>
<protein>
    <recommendedName>
        <fullName evidence="4">Glutamate-rich protein 2</fullName>
    </recommendedName>
</protein>
<proteinExistence type="predicted"/>
<feature type="region of interest" description="Disordered" evidence="1">
    <location>
        <begin position="197"/>
        <end position="224"/>
    </location>
</feature>
<name>A0AAV7UGZ2_PLEWA</name>
<dbReference type="AlphaFoldDB" id="A0AAV7UGZ2"/>
<reference evidence="2" key="1">
    <citation type="journal article" date="2022" name="bioRxiv">
        <title>Sequencing and chromosome-scale assembly of the giantPleurodeles waltlgenome.</title>
        <authorList>
            <person name="Brown T."/>
            <person name="Elewa A."/>
            <person name="Iarovenko S."/>
            <person name="Subramanian E."/>
            <person name="Araus A.J."/>
            <person name="Petzold A."/>
            <person name="Susuki M."/>
            <person name="Suzuki K.-i.T."/>
            <person name="Hayashi T."/>
            <person name="Toyoda A."/>
            <person name="Oliveira C."/>
            <person name="Osipova E."/>
            <person name="Leigh N.D."/>
            <person name="Simon A."/>
            <person name="Yun M.H."/>
        </authorList>
    </citation>
    <scope>NUCLEOTIDE SEQUENCE</scope>
    <source>
        <strain evidence="2">20211129_DDA</strain>
        <tissue evidence="2">Liver</tissue>
    </source>
</reference>
<keyword evidence="3" id="KW-1185">Reference proteome</keyword>
<dbReference type="PANTHER" id="PTHR21520">
    <property type="entry name" value="GLUTAMATE-RICH PROTEIN 2"/>
    <property type="match status" value="1"/>
</dbReference>
<feature type="compositionally biased region" description="Acidic residues" evidence="1">
    <location>
        <begin position="205"/>
        <end position="221"/>
    </location>
</feature>
<dbReference type="InterPro" id="IPR026703">
    <property type="entry name" value="ERICH2"/>
</dbReference>
<dbReference type="PANTHER" id="PTHR21520:SF2">
    <property type="entry name" value="GLUTAMATE-RICH PROTEIN 2"/>
    <property type="match status" value="1"/>
</dbReference>